<proteinExistence type="predicted"/>
<name>A0ABR3C3M7_9TREE</name>
<evidence type="ECO:0000313" key="1">
    <source>
        <dbReference type="EMBL" id="KAL0255238.1"/>
    </source>
</evidence>
<accession>A0ABR3C3M7</accession>
<gene>
    <name evidence="1" type="ORF">I308_100034</name>
</gene>
<reference evidence="1" key="1">
    <citation type="submission" date="2015-01" db="EMBL/GenBank/DDBJ databases">
        <authorList>
            <consortium name="The Broad Institute Genomics Platform"/>
            <person name="Cuomo C."/>
            <person name="Litvintseva A."/>
            <person name="Chen Y."/>
            <person name="Heitman J."/>
            <person name="Sun S."/>
            <person name="Springer D."/>
            <person name="Dromer F."/>
            <person name="Young S."/>
            <person name="Zeng Q."/>
            <person name="Gargeya S."/>
            <person name="Abouelleil A."/>
            <person name="Alvarado L."/>
            <person name="Chapman S.B."/>
            <person name="Gainer-Dewar J."/>
            <person name="Goldberg J."/>
            <person name="Griggs A."/>
            <person name="Gujja S."/>
            <person name="Hansen M."/>
            <person name="Howarth C."/>
            <person name="Imamovic A."/>
            <person name="Larimer J."/>
            <person name="Murphy C."/>
            <person name="Naylor J."/>
            <person name="Pearson M."/>
            <person name="Priest M."/>
            <person name="Roberts A."/>
            <person name="Saif S."/>
            <person name="Shea T."/>
            <person name="Sykes S."/>
            <person name="Wortman J."/>
            <person name="Nusbaum C."/>
            <person name="Birren B."/>
        </authorList>
    </citation>
    <scope>NUCLEOTIDE SEQUENCE</scope>
    <source>
        <strain evidence="1">IND107</strain>
    </source>
</reference>
<evidence type="ECO:0000313" key="2">
    <source>
        <dbReference type="Proteomes" id="UP000054399"/>
    </source>
</evidence>
<dbReference type="EMBL" id="ATAM02000001">
    <property type="protein sequence ID" value="KAL0255238.1"/>
    <property type="molecule type" value="Genomic_DNA"/>
</dbReference>
<keyword evidence="2" id="KW-1185">Reference proteome</keyword>
<protein>
    <submittedName>
        <fullName evidence="1">Uncharacterized protein</fullName>
    </submittedName>
</protein>
<dbReference type="Proteomes" id="UP000054399">
    <property type="component" value="Unassembled WGS sequence"/>
</dbReference>
<dbReference type="GeneID" id="91986892"/>
<sequence>MAVAMLLLNVPSKRQTLFRIDPNDATRFEPGMALMINRRHQSPTSKPNKAYSNTAYPTYDTTGLACRRRLKIEKEIFSIRFWYRDQFHLNIAITTSTARILFIHRHFACFPSSTFNLPLTIHINISIFTPLSANLISKASCIAVRTIYLNL</sequence>
<dbReference type="RefSeq" id="XP_066616515.1">
    <property type="nucleotide sequence ID" value="XM_066754614.1"/>
</dbReference>
<comment type="caution">
    <text evidence="1">The sequence shown here is derived from an EMBL/GenBank/DDBJ whole genome shotgun (WGS) entry which is preliminary data.</text>
</comment>
<reference evidence="1" key="2">
    <citation type="submission" date="2024-01" db="EMBL/GenBank/DDBJ databases">
        <title>Comparative genomics of Cryptococcus and Kwoniella reveals pathogenesis evolution and contrasting modes of karyotype evolution via chromosome fusion or intercentromeric recombination.</title>
        <authorList>
            <person name="Coelho M.A."/>
            <person name="David-Palma M."/>
            <person name="Shea T."/>
            <person name="Bowers K."/>
            <person name="Mcginley-Smith S."/>
            <person name="Mohammad A.W."/>
            <person name="Gnirke A."/>
            <person name="Yurkov A.M."/>
            <person name="Nowrousian M."/>
            <person name="Sun S."/>
            <person name="Cuomo C.A."/>
            <person name="Heitman J."/>
        </authorList>
    </citation>
    <scope>NUCLEOTIDE SEQUENCE</scope>
    <source>
        <strain evidence="1">IND107</strain>
    </source>
</reference>
<organism evidence="1 2">
    <name type="scientific">Cryptococcus tetragattii IND107</name>
    <dbReference type="NCBI Taxonomy" id="1296105"/>
    <lineage>
        <taxon>Eukaryota</taxon>
        <taxon>Fungi</taxon>
        <taxon>Dikarya</taxon>
        <taxon>Basidiomycota</taxon>
        <taxon>Agaricomycotina</taxon>
        <taxon>Tremellomycetes</taxon>
        <taxon>Tremellales</taxon>
        <taxon>Cryptococcaceae</taxon>
        <taxon>Cryptococcus</taxon>
        <taxon>Cryptococcus gattii species complex</taxon>
    </lineage>
</organism>